<evidence type="ECO:0000313" key="2">
    <source>
        <dbReference type="EMBL" id="PRY60223.1"/>
    </source>
</evidence>
<reference evidence="2 3" key="1">
    <citation type="submission" date="2018-03" db="EMBL/GenBank/DDBJ databases">
        <title>Genomic Encyclopedia of Archaeal and Bacterial Type Strains, Phase II (KMG-II): from individual species to whole genera.</title>
        <authorList>
            <person name="Goeker M."/>
        </authorList>
    </citation>
    <scope>NUCLEOTIDE SEQUENCE [LARGE SCALE GENOMIC DNA]</scope>
    <source>
        <strain evidence="2 3">ATCC BAA-1496</strain>
    </source>
</reference>
<feature type="region of interest" description="Disordered" evidence="1">
    <location>
        <begin position="1"/>
        <end position="24"/>
    </location>
</feature>
<keyword evidence="3" id="KW-1185">Reference proteome</keyword>
<sequence length="283" mass="29547">MTFAVVGPGVRDETLPAGPSPTASASKQVSATVFDGAYAVEVTQSADAGPADVAFYRIDGSARVRVGEARVQPNVVALQAIPGTGVLLGTAPDTLSKSIVHAPESTSGMETDTAVLPGTDYEVLAVRFEDPTEASTYVDTLWMDGEGVVRDAAGVTANSVRIDDQDTFFLGGRSQVVGVFTPDNAVLQQRGTDAATTLGIGKSMPQGSNSWRSYTLLTEGARDVKLTWQNADYQSDVVLKNLPGPLGTVAMADGVSEGGGDWPTVTQLSWTDPDGTRHTQPVN</sequence>
<dbReference type="EMBL" id="PVTI01000007">
    <property type="protein sequence ID" value="PRY60223.1"/>
    <property type="molecule type" value="Genomic_DNA"/>
</dbReference>
<evidence type="ECO:0000313" key="3">
    <source>
        <dbReference type="Proteomes" id="UP000237822"/>
    </source>
</evidence>
<gene>
    <name evidence="2" type="ORF">BCF74_1079</name>
</gene>
<dbReference type="AlphaFoldDB" id="A0A2T0UQN5"/>
<organism evidence="2 3">
    <name type="scientific">Knoellia remsis</name>
    <dbReference type="NCBI Taxonomy" id="407159"/>
    <lineage>
        <taxon>Bacteria</taxon>
        <taxon>Bacillati</taxon>
        <taxon>Actinomycetota</taxon>
        <taxon>Actinomycetes</taxon>
        <taxon>Micrococcales</taxon>
        <taxon>Intrasporangiaceae</taxon>
        <taxon>Knoellia</taxon>
    </lineage>
</organism>
<name>A0A2T0UQN5_9MICO</name>
<accession>A0A2T0UQN5</accession>
<proteinExistence type="predicted"/>
<evidence type="ECO:0000256" key="1">
    <source>
        <dbReference type="SAM" id="MobiDB-lite"/>
    </source>
</evidence>
<dbReference type="Proteomes" id="UP000237822">
    <property type="component" value="Unassembled WGS sequence"/>
</dbReference>
<protein>
    <submittedName>
        <fullName evidence="2">Uncharacterized protein</fullName>
    </submittedName>
</protein>
<comment type="caution">
    <text evidence="2">The sequence shown here is derived from an EMBL/GenBank/DDBJ whole genome shotgun (WGS) entry which is preliminary data.</text>
</comment>